<accession>D6CPY4</accession>
<gene>
    <name evidence="2" type="ordered locus">THI_1377</name>
</gene>
<dbReference type="KEGG" id="thi:THI_1377"/>
<organism evidence="2 3">
    <name type="scientific">Thiomonas arsenitoxydans (strain DSM 22701 / CIP 110005 / 3As)</name>
    <dbReference type="NCBI Taxonomy" id="426114"/>
    <lineage>
        <taxon>Bacteria</taxon>
        <taxon>Pseudomonadati</taxon>
        <taxon>Pseudomonadota</taxon>
        <taxon>Betaproteobacteria</taxon>
        <taxon>Burkholderiales</taxon>
        <taxon>Thiomonas</taxon>
    </lineage>
</organism>
<dbReference type="AlphaFoldDB" id="D6CPY4"/>
<dbReference type="Proteomes" id="UP000002372">
    <property type="component" value="Chromosome"/>
</dbReference>
<proteinExistence type="predicted"/>
<dbReference type="EMBL" id="FP475956">
    <property type="protein sequence ID" value="CAZ88064.1"/>
    <property type="molecule type" value="Genomic_DNA"/>
</dbReference>
<evidence type="ECO:0000256" key="1">
    <source>
        <dbReference type="SAM" id="MobiDB-lite"/>
    </source>
</evidence>
<evidence type="ECO:0000313" key="3">
    <source>
        <dbReference type="Proteomes" id="UP000002372"/>
    </source>
</evidence>
<protein>
    <submittedName>
        <fullName evidence="2">Uncharacterized protein</fullName>
    </submittedName>
</protein>
<sequence length="80" mass="8847">MTPTSPWGKPLWATPDAACPKDPNPPTRSQPHAKTVDLSTPDCDAVGLRPRVKIESARWVKIPSARTDELFTLLEKADRI</sequence>
<name>D6CPY4_THIA3</name>
<feature type="region of interest" description="Disordered" evidence="1">
    <location>
        <begin position="1"/>
        <end position="41"/>
    </location>
</feature>
<dbReference type="HOGENOM" id="CLU_2588616_0_0_4"/>
<reference evidence="3" key="2">
    <citation type="journal article" date="2010" name="PLoS Genet.">
        <title>Structure, function, and evolution of the Thiomonas spp. genome.</title>
        <authorList>
            <person name="Arsene-Ploetze F."/>
            <person name="Koechler S."/>
            <person name="Marchal M."/>
            <person name="Coppee J.Y."/>
            <person name="Chandler M."/>
            <person name="Bonnefoy V."/>
            <person name="Brochier-Armanet C."/>
            <person name="Barakat M."/>
            <person name="Barbe V."/>
            <person name="Battaglia-Brunet F."/>
            <person name="Bruneel O."/>
            <person name="Bryan C.G."/>
            <person name="Cleiss-Arnold J."/>
            <person name="Cruveiller S."/>
            <person name="Erhardt M."/>
            <person name="Heinrich-Salmeron A."/>
            <person name="Hommais F."/>
            <person name="Joulian C."/>
            <person name="Krin E."/>
            <person name="Lieutaud A."/>
            <person name="Lievremont D."/>
            <person name="Michel C."/>
            <person name="Muller D."/>
            <person name="Ortet P."/>
            <person name="Proux C."/>
            <person name="Siguier P."/>
            <person name="Roche D."/>
            <person name="Rouy Z."/>
            <person name="Salvignol G."/>
            <person name="Slyemi D."/>
            <person name="Talla E."/>
            <person name="Weiss S."/>
            <person name="Weissenbach J."/>
            <person name="Medigue C."/>
            <person name="Bertin P.N."/>
        </authorList>
    </citation>
    <scope>NUCLEOTIDE SEQUENCE [LARGE SCALE GENOMIC DNA]</scope>
    <source>
        <strain evidence="3">DSM 22701 / CIP 110005 / 3As</strain>
    </source>
</reference>
<evidence type="ECO:0000313" key="2">
    <source>
        <dbReference type="EMBL" id="CAZ88064.1"/>
    </source>
</evidence>
<reference key="1">
    <citation type="submission" date="2009-07" db="EMBL/GenBank/DDBJ databases">
        <authorList>
            <person name="Genoscope - CEA"/>
        </authorList>
    </citation>
    <scope>NUCLEOTIDE SEQUENCE</scope>
    <source>
        <strain>3As</strain>
    </source>
</reference>